<name>A0AAD4FDB2_9PLEO</name>
<sequence length="264" mass="29770">MAIETRVHNYWNHLIESASSNTGSSLVWDTGTYGILPRKKRKDDMPSPQTTDDDETVKNSDNEATVRKRKYASEENHKNSKLMTAFKTRYTCLNLHGTRLRKDYTVTLRLPSSEMTKRPTTKGKSRKPSRASPEAQTPSTLDDETGPLDTSLQEDAEDQDLDIEAEYYDQTRATNAYPGSSNDIGTIHQRPWLLQLDRQNSGFRLETSGSERGRRTGGFKPFLVRGRDREWSVVIGRLAQELESDKGVAGFVVRGGWTGVEHSA</sequence>
<reference evidence="3" key="1">
    <citation type="submission" date="2021-07" db="EMBL/GenBank/DDBJ databases">
        <title>Genome Resource of American Ginseng Black Spot Pathogen Alternaria panax.</title>
        <authorList>
            <person name="Qiu C."/>
            <person name="Wang W."/>
            <person name="Liu Z."/>
        </authorList>
    </citation>
    <scope>NUCLEOTIDE SEQUENCE</scope>
    <source>
        <strain evidence="3">BNCC115425</strain>
    </source>
</reference>
<gene>
    <name evidence="3" type="ORF">G6011_05613</name>
</gene>
<dbReference type="EMBL" id="JAANER010000007">
    <property type="protein sequence ID" value="KAG9187742.1"/>
    <property type="molecule type" value="Genomic_DNA"/>
</dbReference>
<evidence type="ECO:0000313" key="3">
    <source>
        <dbReference type="EMBL" id="KAG9187742.1"/>
    </source>
</evidence>
<feature type="compositionally biased region" description="Basic and acidic residues" evidence="1">
    <location>
        <begin position="56"/>
        <end position="77"/>
    </location>
</feature>
<comment type="caution">
    <text evidence="3">The sequence shown here is derived from an EMBL/GenBank/DDBJ whole genome shotgun (WGS) entry which is preliminary data.</text>
</comment>
<dbReference type="Pfam" id="PF13298">
    <property type="entry name" value="LigD_N"/>
    <property type="match status" value="1"/>
</dbReference>
<feature type="compositionally biased region" description="Basic residues" evidence="1">
    <location>
        <begin position="119"/>
        <end position="129"/>
    </location>
</feature>
<dbReference type="AlphaFoldDB" id="A0AAD4FDB2"/>
<proteinExistence type="predicted"/>
<organism evidence="3 4">
    <name type="scientific">Alternaria panax</name>
    <dbReference type="NCBI Taxonomy" id="48097"/>
    <lineage>
        <taxon>Eukaryota</taxon>
        <taxon>Fungi</taxon>
        <taxon>Dikarya</taxon>
        <taxon>Ascomycota</taxon>
        <taxon>Pezizomycotina</taxon>
        <taxon>Dothideomycetes</taxon>
        <taxon>Pleosporomycetidae</taxon>
        <taxon>Pleosporales</taxon>
        <taxon>Pleosporineae</taxon>
        <taxon>Pleosporaceae</taxon>
        <taxon>Alternaria</taxon>
        <taxon>Alternaria sect. Panax</taxon>
    </lineage>
</organism>
<protein>
    <recommendedName>
        <fullName evidence="2">DNA ligase D 3'-phosphoesterase domain-containing protein</fullName>
    </recommendedName>
</protein>
<accession>A0AAD4FDB2</accession>
<evidence type="ECO:0000256" key="1">
    <source>
        <dbReference type="SAM" id="MobiDB-lite"/>
    </source>
</evidence>
<keyword evidence="4" id="KW-1185">Reference proteome</keyword>
<dbReference type="PANTHER" id="PTHR39465">
    <property type="entry name" value="DNA LIGASE D, 3'-PHOSPHOESTERASE DOMAIN"/>
    <property type="match status" value="1"/>
</dbReference>
<feature type="region of interest" description="Disordered" evidence="1">
    <location>
        <begin position="106"/>
        <end position="160"/>
    </location>
</feature>
<dbReference type="InterPro" id="IPR014144">
    <property type="entry name" value="LigD_PE_domain"/>
</dbReference>
<feature type="domain" description="DNA ligase D 3'-phosphoesterase" evidence="2">
    <location>
        <begin position="1"/>
        <end position="106"/>
    </location>
</feature>
<dbReference type="PANTHER" id="PTHR39465:SF1">
    <property type="entry name" value="DNA LIGASE D 3'-PHOSPHOESTERASE DOMAIN-CONTAINING PROTEIN"/>
    <property type="match status" value="1"/>
</dbReference>
<evidence type="ECO:0000259" key="2">
    <source>
        <dbReference type="Pfam" id="PF13298"/>
    </source>
</evidence>
<dbReference type="Proteomes" id="UP001199106">
    <property type="component" value="Unassembled WGS sequence"/>
</dbReference>
<evidence type="ECO:0000313" key="4">
    <source>
        <dbReference type="Proteomes" id="UP001199106"/>
    </source>
</evidence>
<feature type="region of interest" description="Disordered" evidence="1">
    <location>
        <begin position="36"/>
        <end position="77"/>
    </location>
</feature>
<feature type="compositionally biased region" description="Acidic residues" evidence="1">
    <location>
        <begin position="141"/>
        <end position="160"/>
    </location>
</feature>